<dbReference type="OrthoDB" id="6095406at2759"/>
<evidence type="ECO:0008006" key="4">
    <source>
        <dbReference type="Google" id="ProtNLM"/>
    </source>
</evidence>
<evidence type="ECO:0000313" key="2">
    <source>
        <dbReference type="EMBL" id="VDI16143.1"/>
    </source>
</evidence>
<gene>
    <name evidence="2" type="ORF">MGAL_10B085173</name>
</gene>
<evidence type="ECO:0000256" key="1">
    <source>
        <dbReference type="SAM" id="MobiDB-lite"/>
    </source>
</evidence>
<comment type="caution">
    <text evidence="2">The sequence shown here is derived from an EMBL/GenBank/DDBJ whole genome shotgun (WGS) entry which is preliminary data.</text>
</comment>
<dbReference type="AlphaFoldDB" id="A0A8B6D8E1"/>
<dbReference type="Proteomes" id="UP000596742">
    <property type="component" value="Unassembled WGS sequence"/>
</dbReference>
<reference evidence="2" key="1">
    <citation type="submission" date="2018-11" db="EMBL/GenBank/DDBJ databases">
        <authorList>
            <person name="Alioto T."/>
            <person name="Alioto T."/>
        </authorList>
    </citation>
    <scope>NUCLEOTIDE SEQUENCE</scope>
</reference>
<sequence length="540" mass="61016">MEIICSCHDATSRRVKQIQEICTGKDISVTVKQCRGIEDVKRLELSVNKCCVLILDDELVDLLESCGKLVAKILRITSKPNKLIYFKLVTDEKMEMFATDECEWRQCVNSEEELIKIYTIKICKSPTESDETTNTCQTMQSLSLQSAEPLSNSSFTNEPAVNQSLKITHARPEAVESRHSFSSGDDNHDEKQCQNDLKGQAVEGDIQKSKSEQNLGFSVSLPENKQNIFEHKEDRKSLPNDLQSVTTYNLYPRLSGMSSYVEAGMSYGNAQSHGNLPTHCHSESHNQLQSPTLNRPLQPWSSMNGCSFNSSGPQALTCQSGQGYSCRCGSCQTLHQHSASFPQFHTLQPKSIAGSSTGRPDTTNNMNFRPEIIAMNRGFTPTYSPNIQTDGSDNRTFSCDQCGHSVIPKHEMSDVGPSCETYHSAGGASGMTEKEYMNPDKISVLELKEAVMVMIRDTLDCSDYYNWKKLADLHKWSFGRIYQLEQKWKSRKIESPFMHLIEEFQHYTLLDLKEDLKQIPRKDLLHKIEELQSKGMLFHN</sequence>
<proteinExistence type="predicted"/>
<organism evidence="2 3">
    <name type="scientific">Mytilus galloprovincialis</name>
    <name type="common">Mediterranean mussel</name>
    <dbReference type="NCBI Taxonomy" id="29158"/>
    <lineage>
        <taxon>Eukaryota</taxon>
        <taxon>Metazoa</taxon>
        <taxon>Spiralia</taxon>
        <taxon>Lophotrochozoa</taxon>
        <taxon>Mollusca</taxon>
        <taxon>Bivalvia</taxon>
        <taxon>Autobranchia</taxon>
        <taxon>Pteriomorphia</taxon>
        <taxon>Mytilida</taxon>
        <taxon>Mytiloidea</taxon>
        <taxon>Mytilidae</taxon>
        <taxon>Mytilinae</taxon>
        <taxon>Mytilus</taxon>
    </lineage>
</organism>
<feature type="compositionally biased region" description="Basic and acidic residues" evidence="1">
    <location>
        <begin position="170"/>
        <end position="192"/>
    </location>
</feature>
<accession>A0A8B6D8E1</accession>
<protein>
    <recommendedName>
        <fullName evidence="4">Death domain-containing protein</fullName>
    </recommendedName>
</protein>
<keyword evidence="3" id="KW-1185">Reference proteome</keyword>
<evidence type="ECO:0000313" key="3">
    <source>
        <dbReference type="Proteomes" id="UP000596742"/>
    </source>
</evidence>
<feature type="region of interest" description="Disordered" evidence="1">
    <location>
        <begin position="167"/>
        <end position="192"/>
    </location>
</feature>
<name>A0A8B6D8E1_MYTGA</name>
<dbReference type="EMBL" id="UYJE01003048">
    <property type="protein sequence ID" value="VDI16143.1"/>
    <property type="molecule type" value="Genomic_DNA"/>
</dbReference>